<accession>A0ABR7FBQ4</accession>
<dbReference type="Pfam" id="PF13787">
    <property type="entry name" value="HXXEE"/>
    <property type="match status" value="1"/>
</dbReference>
<gene>
    <name evidence="2" type="ORF">H8S76_10145</name>
</gene>
<feature type="transmembrane region" description="Helical" evidence="1">
    <location>
        <begin position="109"/>
        <end position="132"/>
    </location>
</feature>
<evidence type="ECO:0000313" key="3">
    <source>
        <dbReference type="Proteomes" id="UP000654573"/>
    </source>
</evidence>
<keyword evidence="1" id="KW-1133">Transmembrane helix</keyword>
<feature type="transmembrane region" description="Helical" evidence="1">
    <location>
        <begin position="59"/>
        <end position="78"/>
    </location>
</feature>
<feature type="transmembrane region" description="Helical" evidence="1">
    <location>
        <begin position="138"/>
        <end position="160"/>
    </location>
</feature>
<name>A0ABR7FBQ4_9FIRM</name>
<dbReference type="InterPro" id="IPR025671">
    <property type="entry name" value="HXXEE"/>
</dbReference>
<keyword evidence="1" id="KW-0472">Membrane</keyword>
<comment type="caution">
    <text evidence="2">The sequence shown here is derived from an EMBL/GenBank/DDBJ whole genome shotgun (WGS) entry which is preliminary data.</text>
</comment>
<reference evidence="2 3" key="1">
    <citation type="submission" date="2020-08" db="EMBL/GenBank/DDBJ databases">
        <title>Genome public.</title>
        <authorList>
            <person name="Liu C."/>
            <person name="Sun Q."/>
        </authorList>
    </citation>
    <scope>NUCLEOTIDE SEQUENCE [LARGE SCALE GENOMIC DNA]</scope>
    <source>
        <strain evidence="2 3">NSJ-34</strain>
    </source>
</reference>
<sequence>MNEIYWILPVLFIFHDFEEIIFMERWVKRLDREKLYERLPVNLVKKILRHFDNISTTKFAMSVYILYIMLIVCTFISYLWNLKLFWTSIFLFFTIHLFIHCLQSIFWGGYIPAVFTSIICIPICLWILKFVFTKFHFSLFSISFMTLIVAIVALFVLCGLHKIMEA</sequence>
<keyword evidence="3" id="KW-1185">Reference proteome</keyword>
<keyword evidence="1" id="KW-0812">Transmembrane</keyword>
<protein>
    <submittedName>
        <fullName evidence="2">HXXEE domain-containing protein</fullName>
    </submittedName>
</protein>
<evidence type="ECO:0000256" key="1">
    <source>
        <dbReference type="SAM" id="Phobius"/>
    </source>
</evidence>
<dbReference type="EMBL" id="JACOOU010000003">
    <property type="protein sequence ID" value="MBC5672609.1"/>
    <property type="molecule type" value="Genomic_DNA"/>
</dbReference>
<proteinExistence type="predicted"/>
<feature type="transmembrane region" description="Helical" evidence="1">
    <location>
        <begin position="84"/>
        <end position="102"/>
    </location>
</feature>
<organism evidence="2 3">
    <name type="scientific">Blautia celeris</name>
    <dbReference type="NCBI Taxonomy" id="2763026"/>
    <lineage>
        <taxon>Bacteria</taxon>
        <taxon>Bacillati</taxon>
        <taxon>Bacillota</taxon>
        <taxon>Clostridia</taxon>
        <taxon>Lachnospirales</taxon>
        <taxon>Lachnospiraceae</taxon>
        <taxon>Blautia</taxon>
    </lineage>
</organism>
<dbReference type="Proteomes" id="UP000654573">
    <property type="component" value="Unassembled WGS sequence"/>
</dbReference>
<evidence type="ECO:0000313" key="2">
    <source>
        <dbReference type="EMBL" id="MBC5672609.1"/>
    </source>
</evidence>